<reference evidence="8" key="1">
    <citation type="journal article" date="2017" name="Cell">
        <title>Insights into land plant evolution garnered from the Marchantia polymorpha genome.</title>
        <authorList>
            <person name="Bowman J.L."/>
            <person name="Kohchi T."/>
            <person name="Yamato K.T."/>
            <person name="Jenkins J."/>
            <person name="Shu S."/>
            <person name="Ishizaki K."/>
            <person name="Yamaoka S."/>
            <person name="Nishihama R."/>
            <person name="Nakamura Y."/>
            <person name="Berger F."/>
            <person name="Adam C."/>
            <person name="Aki S.S."/>
            <person name="Althoff F."/>
            <person name="Araki T."/>
            <person name="Arteaga-Vazquez M.A."/>
            <person name="Balasubrmanian S."/>
            <person name="Barry K."/>
            <person name="Bauer D."/>
            <person name="Boehm C.R."/>
            <person name="Briginshaw L."/>
            <person name="Caballero-Perez J."/>
            <person name="Catarino B."/>
            <person name="Chen F."/>
            <person name="Chiyoda S."/>
            <person name="Chovatia M."/>
            <person name="Davies K.M."/>
            <person name="Delmans M."/>
            <person name="Demura T."/>
            <person name="Dierschke T."/>
            <person name="Dolan L."/>
            <person name="Dorantes-Acosta A.E."/>
            <person name="Eklund D.M."/>
            <person name="Florent S.N."/>
            <person name="Flores-Sandoval E."/>
            <person name="Fujiyama A."/>
            <person name="Fukuzawa H."/>
            <person name="Galik B."/>
            <person name="Grimanelli D."/>
            <person name="Grimwood J."/>
            <person name="Grossniklaus U."/>
            <person name="Hamada T."/>
            <person name="Haseloff J."/>
            <person name="Hetherington A.J."/>
            <person name="Higo A."/>
            <person name="Hirakawa Y."/>
            <person name="Hundley H.N."/>
            <person name="Ikeda Y."/>
            <person name="Inoue K."/>
            <person name="Inoue S.I."/>
            <person name="Ishida S."/>
            <person name="Jia Q."/>
            <person name="Kakita M."/>
            <person name="Kanazawa T."/>
            <person name="Kawai Y."/>
            <person name="Kawashima T."/>
            <person name="Kennedy M."/>
            <person name="Kinose K."/>
            <person name="Kinoshita T."/>
            <person name="Kohara Y."/>
            <person name="Koide E."/>
            <person name="Komatsu K."/>
            <person name="Kopischke S."/>
            <person name="Kubo M."/>
            <person name="Kyozuka J."/>
            <person name="Lagercrantz U."/>
            <person name="Lin S.S."/>
            <person name="Lindquist E."/>
            <person name="Lipzen A.M."/>
            <person name="Lu C.W."/>
            <person name="De Luna E."/>
            <person name="Martienssen R.A."/>
            <person name="Minamino N."/>
            <person name="Mizutani M."/>
            <person name="Mizutani M."/>
            <person name="Mochizuki N."/>
            <person name="Monte I."/>
            <person name="Mosher R."/>
            <person name="Nagasaki H."/>
            <person name="Nakagami H."/>
            <person name="Naramoto S."/>
            <person name="Nishitani K."/>
            <person name="Ohtani M."/>
            <person name="Okamoto T."/>
            <person name="Okumura M."/>
            <person name="Phillips J."/>
            <person name="Pollak B."/>
            <person name="Reinders A."/>
            <person name="Rovekamp M."/>
            <person name="Sano R."/>
            <person name="Sawa S."/>
            <person name="Schmid M.W."/>
            <person name="Shirakawa M."/>
            <person name="Solano R."/>
            <person name="Spunde A."/>
            <person name="Suetsugu N."/>
            <person name="Sugano S."/>
            <person name="Sugiyama A."/>
            <person name="Sun R."/>
            <person name="Suzuki Y."/>
            <person name="Takenaka M."/>
            <person name="Takezawa D."/>
            <person name="Tomogane H."/>
            <person name="Tsuzuki M."/>
            <person name="Ueda T."/>
            <person name="Umeda M."/>
            <person name="Ward J.M."/>
            <person name="Watanabe Y."/>
            <person name="Yazaki K."/>
            <person name="Yokoyama R."/>
            <person name="Yoshitake Y."/>
            <person name="Yotsui I."/>
            <person name="Zachgo S."/>
            <person name="Schmutz J."/>
        </authorList>
    </citation>
    <scope>NUCLEOTIDE SEQUENCE [LARGE SCALE GENOMIC DNA]</scope>
    <source>
        <strain evidence="8">Tak-1</strain>
    </source>
</reference>
<evidence type="ECO:0000313" key="7">
    <source>
        <dbReference type="EMBL" id="PTQ31544.1"/>
    </source>
</evidence>
<dbReference type="PANTHER" id="PTHR45708:SF21">
    <property type="entry name" value="ACIDIC ENDOCHITINASE"/>
    <property type="match status" value="1"/>
</dbReference>
<feature type="domain" description="GH18" evidence="6">
    <location>
        <begin position="1"/>
        <end position="201"/>
    </location>
</feature>
<dbReference type="OrthoDB" id="6020543at2759"/>
<evidence type="ECO:0000256" key="3">
    <source>
        <dbReference type="ARBA" id="ARBA00022801"/>
    </source>
</evidence>
<protein>
    <recommendedName>
        <fullName evidence="2">chitinase</fullName>
        <ecNumber evidence="2">3.2.1.14</ecNumber>
    </recommendedName>
</protein>
<dbReference type="InterPro" id="IPR001223">
    <property type="entry name" value="Glyco_hydro18_cat"/>
</dbReference>
<evidence type="ECO:0000256" key="2">
    <source>
        <dbReference type="ARBA" id="ARBA00012729"/>
    </source>
</evidence>
<evidence type="ECO:0000256" key="4">
    <source>
        <dbReference type="ARBA" id="ARBA00023024"/>
    </source>
</evidence>
<evidence type="ECO:0000259" key="6">
    <source>
        <dbReference type="PROSITE" id="PS51910"/>
    </source>
</evidence>
<keyword evidence="3" id="KW-0378">Hydrolase</keyword>
<organism evidence="7 8">
    <name type="scientific">Marchantia polymorpha</name>
    <name type="common">Common liverwort</name>
    <name type="synonym">Marchantia aquatica</name>
    <dbReference type="NCBI Taxonomy" id="3197"/>
    <lineage>
        <taxon>Eukaryota</taxon>
        <taxon>Viridiplantae</taxon>
        <taxon>Streptophyta</taxon>
        <taxon>Embryophyta</taxon>
        <taxon>Marchantiophyta</taxon>
        <taxon>Marchantiopsida</taxon>
        <taxon>Marchantiidae</taxon>
        <taxon>Marchantiales</taxon>
        <taxon>Marchantiaceae</taxon>
        <taxon>Marchantia</taxon>
    </lineage>
</organism>
<keyword evidence="5" id="KW-0119">Carbohydrate metabolism</keyword>
<dbReference type="EMBL" id="KZ772782">
    <property type="protein sequence ID" value="PTQ31544.1"/>
    <property type="molecule type" value="Genomic_DNA"/>
</dbReference>
<dbReference type="Gene3D" id="3.20.20.80">
    <property type="entry name" value="Glycosidases"/>
    <property type="match status" value="2"/>
</dbReference>
<dbReference type="InterPro" id="IPR050542">
    <property type="entry name" value="Glycosyl_Hydrlase18_Chitinase"/>
</dbReference>
<dbReference type="GO" id="GO:0005975">
    <property type="term" value="P:carbohydrate metabolic process"/>
    <property type="evidence" value="ECO:0007669"/>
    <property type="project" value="InterPro"/>
</dbReference>
<keyword evidence="4" id="KW-0146">Chitin degradation</keyword>
<dbReference type="GO" id="GO:0008843">
    <property type="term" value="F:endochitinase activity"/>
    <property type="evidence" value="ECO:0007669"/>
    <property type="project" value="UniProtKB-EC"/>
</dbReference>
<sequence length="201" mass="22611">MEVMGPRMNVAGKTRADGSWILVYWGQYDEATLSSACDKANYDMMVLTILNASGKDQEPPINLSILEADITNCQSTDFTTSDGGLLGEAVPDGRDFDMEMGTSAHYADLAEPLRSLMRSGDERCILTAAPQCPLPDEWRNPVLQSRLLDYVWVHFYSNPECDYKPVPLSCWAYRLLLMELRALILVLLRIRMHPRFGGVML</sequence>
<dbReference type="PANTHER" id="PTHR45708">
    <property type="entry name" value="ENDOCHITINASE"/>
    <property type="match status" value="1"/>
</dbReference>
<keyword evidence="8" id="KW-1185">Reference proteome</keyword>
<comment type="catalytic activity">
    <reaction evidence="1">
        <text>Random endo-hydrolysis of N-acetyl-beta-D-glucosaminide (1-&gt;4)-beta-linkages in chitin and chitodextrins.</text>
        <dbReference type="EC" id="3.2.1.14"/>
    </reaction>
</comment>
<gene>
    <name evidence="7" type="ORF">MARPO_0110s0035</name>
</gene>
<dbReference type="Gramene" id="Mp8g13520.1">
    <property type="protein sequence ID" value="Mp8g13520.1.cds"/>
    <property type="gene ID" value="Mp8g13520"/>
</dbReference>
<evidence type="ECO:0000256" key="1">
    <source>
        <dbReference type="ARBA" id="ARBA00000822"/>
    </source>
</evidence>
<dbReference type="Proteomes" id="UP000244005">
    <property type="component" value="Unassembled WGS sequence"/>
</dbReference>
<accession>A0A2R6WCF8</accession>
<name>A0A2R6WCF8_MARPO</name>
<keyword evidence="4" id="KW-0624">Polysaccharide degradation</keyword>
<dbReference type="AlphaFoldDB" id="A0A2R6WCF8"/>
<dbReference type="EC" id="3.2.1.14" evidence="2"/>
<evidence type="ECO:0000313" key="8">
    <source>
        <dbReference type="Proteomes" id="UP000244005"/>
    </source>
</evidence>
<dbReference type="PROSITE" id="PS51910">
    <property type="entry name" value="GH18_2"/>
    <property type="match status" value="1"/>
</dbReference>
<dbReference type="SUPFAM" id="SSF51445">
    <property type="entry name" value="(Trans)glycosidases"/>
    <property type="match status" value="1"/>
</dbReference>
<evidence type="ECO:0000256" key="5">
    <source>
        <dbReference type="ARBA" id="ARBA00023277"/>
    </source>
</evidence>
<proteinExistence type="predicted"/>
<dbReference type="GO" id="GO:0006032">
    <property type="term" value="P:chitin catabolic process"/>
    <property type="evidence" value="ECO:0007669"/>
    <property type="project" value="UniProtKB-KW"/>
</dbReference>
<dbReference type="InterPro" id="IPR017853">
    <property type="entry name" value="GH"/>
</dbReference>
<dbReference type="OMA" id="RIRMHPR"/>